<dbReference type="Proteomes" id="UP000001075">
    <property type="component" value="Unassembled WGS sequence"/>
</dbReference>
<dbReference type="InParanoid" id="G3HBG6"/>
<dbReference type="AlphaFoldDB" id="G3HBG6"/>
<protein>
    <submittedName>
        <fullName evidence="1">Uncharacterized protein</fullName>
    </submittedName>
</protein>
<name>G3HBG6_CRIGR</name>
<evidence type="ECO:0000313" key="2">
    <source>
        <dbReference type="Proteomes" id="UP000001075"/>
    </source>
</evidence>
<reference evidence="2" key="1">
    <citation type="journal article" date="2011" name="Nat. Biotechnol.">
        <title>The genomic sequence of the Chinese hamster ovary (CHO)-K1 cell line.</title>
        <authorList>
            <person name="Xu X."/>
            <person name="Nagarajan H."/>
            <person name="Lewis N.E."/>
            <person name="Pan S."/>
            <person name="Cai Z."/>
            <person name="Liu X."/>
            <person name="Chen W."/>
            <person name="Xie M."/>
            <person name="Wang W."/>
            <person name="Hammond S."/>
            <person name="Andersen M.R."/>
            <person name="Neff N."/>
            <person name="Passarelli B."/>
            <person name="Koh W."/>
            <person name="Fan H.C."/>
            <person name="Wang J."/>
            <person name="Gui Y."/>
            <person name="Lee K.H."/>
            <person name="Betenbaugh M.J."/>
            <person name="Quake S.R."/>
            <person name="Famili I."/>
            <person name="Palsson B.O."/>
            <person name="Wang J."/>
        </authorList>
    </citation>
    <scope>NUCLEOTIDE SEQUENCE [LARGE SCALE GENOMIC DNA]</scope>
    <source>
        <strain evidence="2">CHO K1 cell line</strain>
    </source>
</reference>
<accession>G3HBG6</accession>
<evidence type="ECO:0000313" key="1">
    <source>
        <dbReference type="EMBL" id="EGV91915.1"/>
    </source>
</evidence>
<sequence>MTVVRMQSLFTAGELHSTAFLLLDWLEGSMSVVTAVMPVGVQSLFLAFLNSPLEPRLALNSCFSCL</sequence>
<dbReference type="EMBL" id="JH000268">
    <property type="protein sequence ID" value="EGV91915.1"/>
    <property type="molecule type" value="Genomic_DNA"/>
</dbReference>
<gene>
    <name evidence="1" type="ORF">I79_007794</name>
</gene>
<proteinExistence type="predicted"/>
<organism evidence="1 2">
    <name type="scientific">Cricetulus griseus</name>
    <name type="common">Chinese hamster</name>
    <name type="synonym">Cricetulus barabensis griseus</name>
    <dbReference type="NCBI Taxonomy" id="10029"/>
    <lineage>
        <taxon>Eukaryota</taxon>
        <taxon>Metazoa</taxon>
        <taxon>Chordata</taxon>
        <taxon>Craniata</taxon>
        <taxon>Vertebrata</taxon>
        <taxon>Euteleostomi</taxon>
        <taxon>Mammalia</taxon>
        <taxon>Eutheria</taxon>
        <taxon>Euarchontoglires</taxon>
        <taxon>Glires</taxon>
        <taxon>Rodentia</taxon>
        <taxon>Myomorpha</taxon>
        <taxon>Muroidea</taxon>
        <taxon>Cricetidae</taxon>
        <taxon>Cricetinae</taxon>
        <taxon>Cricetulus</taxon>
    </lineage>
</organism>